<keyword evidence="2" id="KW-1185">Reference proteome</keyword>
<dbReference type="AlphaFoldDB" id="A0A2H9TPQ0"/>
<evidence type="ECO:0000313" key="1">
    <source>
        <dbReference type="EMBL" id="PJF19714.1"/>
    </source>
</evidence>
<evidence type="ECO:0000313" key="2">
    <source>
        <dbReference type="Proteomes" id="UP000240830"/>
    </source>
</evidence>
<organism evidence="1 2">
    <name type="scientific">Paramicrosporidium saccamoebae</name>
    <dbReference type="NCBI Taxonomy" id="1246581"/>
    <lineage>
        <taxon>Eukaryota</taxon>
        <taxon>Fungi</taxon>
        <taxon>Fungi incertae sedis</taxon>
        <taxon>Cryptomycota</taxon>
        <taxon>Cryptomycota incertae sedis</taxon>
        <taxon>Paramicrosporidium</taxon>
    </lineage>
</organism>
<accession>A0A2H9TPQ0</accession>
<gene>
    <name evidence="1" type="ORF">PSACC_00471</name>
</gene>
<dbReference type="EMBL" id="MTSL01000045">
    <property type="protein sequence ID" value="PJF19714.1"/>
    <property type="molecule type" value="Genomic_DNA"/>
</dbReference>
<reference evidence="1 2" key="1">
    <citation type="submission" date="2016-10" db="EMBL/GenBank/DDBJ databases">
        <title>The genome of Paramicrosporidium saccamoebae is the missing link in understanding Cryptomycota and Microsporidia evolution.</title>
        <authorList>
            <person name="Quandt C.A."/>
            <person name="Beaudet D."/>
            <person name="Corsaro D."/>
            <person name="Michel R."/>
            <person name="Corradi N."/>
            <person name="James T."/>
        </authorList>
    </citation>
    <scope>NUCLEOTIDE SEQUENCE [LARGE SCALE GENOMIC DNA]</scope>
    <source>
        <strain evidence="1 2">KSL3</strain>
    </source>
</reference>
<comment type="caution">
    <text evidence="1">The sequence shown here is derived from an EMBL/GenBank/DDBJ whole genome shotgun (WGS) entry which is preliminary data.</text>
</comment>
<dbReference type="Proteomes" id="UP000240830">
    <property type="component" value="Unassembled WGS sequence"/>
</dbReference>
<sequence>MLLSYALFHVALGLEITLTMTKYYALGSNSRRGIMHNLDLTNADTLKALPGILSSTDPFPAKDDFYTRSLSHSDAAALFEGYFDNPQLHPLLFPVFFVVREPHLYKLLADRYEEYMPRYIEYDEDQFETIPTGLRDRLLRMLISRPSMLKSRIGMMPSPHNTDFYWNAQDAWNDLHQGTGSHQLAIISLLDPSSSSDADADRLTVENTARYIGNGQFAADIKLLFEKGIIFAHEHLHLVLSECFTKRPEILAFWHARLVYSILSSEFVNGRPTEMRKCARVLVKGLLTVHNVELIPPMYLGKIVQILAHNKIHCSTNTTGDYAKNLAYAQGLAPETNSIWGGCLQAVRQWGIFLHQNFGWIRWPASINTVEEAEEFWGNYKGDLRHAIPAFTNLPGLINFPSTACDTVECLVEESVKLYTSAGRWSTEGVFLDRASTRLWSTRFLHTCQAHPLSTLEVPKLFKSETALSKILATSDFFDYIPEQFAQASEQVLEFRNLGHVLFTFCVVILFIAACCG</sequence>
<proteinExistence type="predicted"/>
<protein>
    <submittedName>
        <fullName evidence="1">Uncharacterized protein</fullName>
    </submittedName>
</protein>
<name>A0A2H9TPQ0_9FUNG</name>